<evidence type="ECO:0000313" key="4">
    <source>
        <dbReference type="EMBL" id="RFU40651.1"/>
    </source>
</evidence>
<organism evidence="4 5">
    <name type="scientific">Actinomadura logoneensis</name>
    <dbReference type="NCBI Taxonomy" id="2293572"/>
    <lineage>
        <taxon>Bacteria</taxon>
        <taxon>Bacillati</taxon>
        <taxon>Actinomycetota</taxon>
        <taxon>Actinomycetes</taxon>
        <taxon>Streptosporangiales</taxon>
        <taxon>Thermomonosporaceae</taxon>
        <taxon>Actinomadura</taxon>
    </lineage>
</organism>
<comment type="caution">
    <text evidence="4">The sequence shown here is derived from an EMBL/GenBank/DDBJ whole genome shotgun (WGS) entry which is preliminary data.</text>
</comment>
<dbReference type="InterPro" id="IPR000863">
    <property type="entry name" value="Sulfotransferase_dom"/>
</dbReference>
<dbReference type="Pfam" id="PF00685">
    <property type="entry name" value="Sulfotransfer_1"/>
    <property type="match status" value="1"/>
</dbReference>
<dbReference type="Gene3D" id="3.40.50.300">
    <property type="entry name" value="P-loop containing nucleotide triphosphate hydrolases"/>
    <property type="match status" value="1"/>
</dbReference>
<sequence>MSVNRDLLPEPVIGAGRTLIRRYGMTTAALRPGPDFLLIGAKRGGSTSLYYGLLEHPRIMPLFPSARLLPKRNDTKGVHYFDSHYDEGESWYRSHFPSLAARRAAAKRAGGPVVVGEGSPYYLFHPLAAERAGHDVPDTRILLILRDPVERAFSHYRERRRQHAEELATFEDALAAEADRLAGEEEKIRTVPGYRSYAHEQQSYRAQSEYAPHLRRWLLHFPPERVHVLVAEEFYADQQSAIDGVASFLGLPSAPLPKAASKVWNPAPSAELKDSTRRALAEHYAPFNADLEKLLGRELPWTKP</sequence>
<dbReference type="InterPro" id="IPR037359">
    <property type="entry name" value="NST/OST"/>
</dbReference>
<keyword evidence="5" id="KW-1185">Reference proteome</keyword>
<dbReference type="EMBL" id="QURH01000269">
    <property type="protein sequence ID" value="RFU40651.1"/>
    <property type="molecule type" value="Genomic_DNA"/>
</dbReference>
<name>A0A372JKU6_9ACTN</name>
<feature type="domain" description="Sulfotransferase" evidence="3">
    <location>
        <begin position="137"/>
        <end position="254"/>
    </location>
</feature>
<protein>
    <submittedName>
        <fullName evidence="4">Sulfotransferase</fullName>
    </submittedName>
</protein>
<dbReference type="InterPro" id="IPR027417">
    <property type="entry name" value="P-loop_NTPase"/>
</dbReference>
<keyword evidence="1 4" id="KW-0808">Transferase</keyword>
<dbReference type="Proteomes" id="UP000261811">
    <property type="component" value="Unassembled WGS sequence"/>
</dbReference>
<evidence type="ECO:0000256" key="2">
    <source>
        <dbReference type="ARBA" id="ARBA00023180"/>
    </source>
</evidence>
<dbReference type="PANTHER" id="PTHR10605">
    <property type="entry name" value="HEPARAN SULFATE SULFOTRANSFERASE"/>
    <property type="match status" value="1"/>
</dbReference>
<evidence type="ECO:0000256" key="1">
    <source>
        <dbReference type="ARBA" id="ARBA00022679"/>
    </source>
</evidence>
<dbReference type="AlphaFoldDB" id="A0A372JKU6"/>
<evidence type="ECO:0000313" key="5">
    <source>
        <dbReference type="Proteomes" id="UP000261811"/>
    </source>
</evidence>
<keyword evidence="2" id="KW-0325">Glycoprotein</keyword>
<evidence type="ECO:0000259" key="3">
    <source>
        <dbReference type="Pfam" id="PF00685"/>
    </source>
</evidence>
<reference evidence="4 5" key="1">
    <citation type="submission" date="2018-08" db="EMBL/GenBank/DDBJ databases">
        <title>Actinomadura jelena sp. nov., a novel Actinomycete isolated from soil in Chad.</title>
        <authorList>
            <person name="Shi L."/>
        </authorList>
    </citation>
    <scope>NUCLEOTIDE SEQUENCE [LARGE SCALE GENOMIC DNA]</scope>
    <source>
        <strain evidence="4 5">NEAU-G17</strain>
    </source>
</reference>
<dbReference type="PANTHER" id="PTHR10605:SF56">
    <property type="entry name" value="BIFUNCTIONAL HEPARAN SULFATE N-DEACETYLASE_N-SULFOTRANSFERASE"/>
    <property type="match status" value="1"/>
</dbReference>
<accession>A0A372JKU6</accession>
<dbReference type="SUPFAM" id="SSF52540">
    <property type="entry name" value="P-loop containing nucleoside triphosphate hydrolases"/>
    <property type="match status" value="1"/>
</dbReference>
<proteinExistence type="predicted"/>
<dbReference type="GO" id="GO:0008146">
    <property type="term" value="F:sulfotransferase activity"/>
    <property type="evidence" value="ECO:0007669"/>
    <property type="project" value="InterPro"/>
</dbReference>
<gene>
    <name evidence="4" type="ORF">DZF91_15960</name>
</gene>